<comment type="caution">
    <text evidence="2">The sequence shown here is derived from an EMBL/GenBank/DDBJ whole genome shotgun (WGS) entry which is preliminary data.</text>
</comment>
<name>A0A5S3Z5K1_9GAMM</name>
<protein>
    <submittedName>
        <fullName evidence="2">Uncharacterized protein</fullName>
    </submittedName>
</protein>
<gene>
    <name evidence="2" type="ORF">CWC05_06695</name>
</gene>
<reference evidence="2 3" key="1">
    <citation type="submission" date="2017-12" db="EMBL/GenBank/DDBJ databases">
        <authorList>
            <person name="Paulsen S."/>
            <person name="Gram L.K."/>
        </authorList>
    </citation>
    <scope>NUCLEOTIDE SEQUENCE [LARGE SCALE GENOMIC DNA]</scope>
    <source>
        <strain evidence="2 3">S2897</strain>
    </source>
</reference>
<dbReference type="RefSeq" id="WP_138547742.1">
    <property type="nucleotide sequence ID" value="NZ_PNCG01000005.1"/>
</dbReference>
<feature type="coiled-coil region" evidence="1">
    <location>
        <begin position="356"/>
        <end position="383"/>
    </location>
</feature>
<proteinExistence type="predicted"/>
<evidence type="ECO:0000256" key="1">
    <source>
        <dbReference type="SAM" id="Coils"/>
    </source>
</evidence>
<organism evidence="2 3">
    <name type="scientific">Pseudoalteromonas ruthenica</name>
    <dbReference type="NCBI Taxonomy" id="151081"/>
    <lineage>
        <taxon>Bacteria</taxon>
        <taxon>Pseudomonadati</taxon>
        <taxon>Pseudomonadota</taxon>
        <taxon>Gammaproteobacteria</taxon>
        <taxon>Alteromonadales</taxon>
        <taxon>Pseudoalteromonadaceae</taxon>
        <taxon>Pseudoalteromonas</taxon>
    </lineage>
</organism>
<sequence>MTTSVSARSYNAIIEDTLTQAIRLGLQSPKSRKTGRRGIAGFCMLQGPTGGGKSSALCRHGNDDGLPPALEQISSTKHQSIFVTHRWNILHDVYANVIKSKDSTGSALTASVIYAQDENIISALLRKPLPHEVDVKSQDLPDPQNTLITLNDKGLLPHDKWGYSAIQKTARKIMREASILEKNSFQSSAPLGKYSRLMKKDLQRSCGQLEFMLLKNMKLIENEAKKAREKYGDDAKLTEVVKSKLHAFRSNDWIRRIFPGIAWHDDKQHLLIMTTQKLFSSFYDGAQKVRISSNDLKDHVIFVDEFDYQSDVLQQLLAQSQLVHEPPECLGQLLDGGRRLLKRMLFDEDGRVPEIRERLTKLLDDLEDELKENNINLKEDRALVIPAEDHLEGKSFKSQYLFRADHLVTSSQLSMTQASHGFAVKERHYGDKLTADEIDIDKFLRLMEKYIRQFSLMLSDFSSSDGEEQDLLKELSSLLFDAANDYRPSHYSSALPSMSLFSLPQTSLPELNSLRKSNILPNTHANIFGLTNWQLKQNDQKNDLDRLRIQIRRAFLPTTPEGLLLSLASRNLVFGLSATSYIERALGHFDIRWLNSALRYIAECRTPDIQKSYLGYEFKDKPKDWSKRPIPYCQSDADIQRQNNMIAYLSDKKATLRQTDLEVTVSGFDDQLSQQEKTDVLSNLVPEFFQDSDSSISTSAKEHRESTLLKLINVIAVAGTKEKHKGQLAYVNSTKYFRKWLIEDEAKASRNSIQWLCTNEKVVKEFNQNKLLALFKDVFIPISVNEQDITICLLNAECQKRPGFKEAYQAAFDAEYPVLIITQTASATNGINLDFKLSNDKSMDLTCVYILESRHYYFSPQDNSDENLDKMAHAGYQMRNLDKLRRYGEISRKEHRKYISAVMDGTGYQISQLNNSVYKKGSDYIKNTAADIQQQVGRLERVWDHIGNVEIHVSHQLAQDLIKFTALPAYTNHRQILSDLNQKLLDRLTSIDDESSNDFFSSMFTPSQTGENAVSIIDDKLIPAIRKSREHPESTDDIAKLWTQLGRAVLQLDYAWNPKSSVYGIHTPLKDWACIEKPTHSSSFTEIWYDPETWQFFSEPGKGRIPYRPDRLYNYIQPHSAIIDWFNKKGYRTSMYPIACELEETYVLHPRITQRILQGRLGEEAIRALLHSQNVSTHTTLNSQSVLELYDFTVSKTDFRVDAKFWGSDSLDKTDEQYQEWLINGAQPDKAPLGLISKLQAIRNAEGVETKLAILNFVCTEHDASLVGFNEQLKQVPVTEADIIVLNGCIGHDAKDTVTTGFNHFVDLVSEQQNKKED</sequence>
<dbReference type="Proteomes" id="UP000305874">
    <property type="component" value="Unassembled WGS sequence"/>
</dbReference>
<reference evidence="3" key="2">
    <citation type="submission" date="2019-06" db="EMBL/GenBank/DDBJ databases">
        <title>Co-occurence of chitin degradation, pigmentation and bioactivity in marine Pseudoalteromonas.</title>
        <authorList>
            <person name="Sonnenschein E.C."/>
            <person name="Bech P.K."/>
        </authorList>
    </citation>
    <scope>NUCLEOTIDE SEQUENCE [LARGE SCALE GENOMIC DNA]</scope>
    <source>
        <strain evidence="3">S2897</strain>
    </source>
</reference>
<evidence type="ECO:0000313" key="3">
    <source>
        <dbReference type="Proteomes" id="UP000305874"/>
    </source>
</evidence>
<evidence type="ECO:0000313" key="2">
    <source>
        <dbReference type="EMBL" id="TMP87539.1"/>
    </source>
</evidence>
<accession>A0A5S3Z5K1</accession>
<dbReference type="EMBL" id="PNCG01000005">
    <property type="protein sequence ID" value="TMP87539.1"/>
    <property type="molecule type" value="Genomic_DNA"/>
</dbReference>
<keyword evidence="1" id="KW-0175">Coiled coil</keyword>